<proteinExistence type="predicted"/>
<name>A0A1B8P446_HALEL</name>
<gene>
    <name evidence="2" type="ORF">A8U91_01348</name>
</gene>
<organism evidence="2 3">
    <name type="scientific">Halomonas elongata</name>
    <dbReference type="NCBI Taxonomy" id="2746"/>
    <lineage>
        <taxon>Bacteria</taxon>
        <taxon>Pseudomonadati</taxon>
        <taxon>Pseudomonadota</taxon>
        <taxon>Gammaproteobacteria</taxon>
        <taxon>Oceanospirillales</taxon>
        <taxon>Halomonadaceae</taxon>
        <taxon>Halomonas</taxon>
    </lineage>
</organism>
<evidence type="ECO:0000256" key="1">
    <source>
        <dbReference type="SAM" id="Coils"/>
    </source>
</evidence>
<sequence length="137" mass="14804">MQAPFAFDSDGNLVISAYMVEVLGLGKRQDSDDTPDAIRFDQISTEAKARAEADSALASDLSALESRLGDAESALETEQLARSDGDSALASRARSLEARIDAEEADGSDLRSRVDELESKLRGEVARLESMIQSPRR</sequence>
<evidence type="ECO:0008006" key="4">
    <source>
        <dbReference type="Google" id="ProtNLM"/>
    </source>
</evidence>
<dbReference type="AlphaFoldDB" id="A0A1B8P446"/>
<dbReference type="EMBL" id="MAJD01000001">
    <property type="protein sequence ID" value="OBX37000.1"/>
    <property type="molecule type" value="Genomic_DNA"/>
</dbReference>
<comment type="caution">
    <text evidence="2">The sequence shown here is derived from an EMBL/GenBank/DDBJ whole genome shotgun (WGS) entry which is preliminary data.</text>
</comment>
<reference evidence="2 3" key="1">
    <citation type="submission" date="2016-06" db="EMBL/GenBank/DDBJ databases">
        <title>Genome sequence of halotolerant plant growth promoting strain of Halomonas elongata HEK1 isolated from salterns of Rann of Kutch, Gujarat, India.</title>
        <authorList>
            <person name="Gaba S."/>
            <person name="Singh R.N."/>
            <person name="Abrol S."/>
            <person name="Kaushik R."/>
            <person name="Saxena A.K."/>
        </authorList>
    </citation>
    <scope>NUCLEOTIDE SEQUENCE [LARGE SCALE GENOMIC DNA]</scope>
    <source>
        <strain evidence="2 3">HEK1</strain>
    </source>
</reference>
<dbReference type="Proteomes" id="UP000092504">
    <property type="component" value="Unassembled WGS sequence"/>
</dbReference>
<protein>
    <recommendedName>
        <fullName evidence="4">Chromosome partition protein Smc</fullName>
    </recommendedName>
</protein>
<evidence type="ECO:0000313" key="2">
    <source>
        <dbReference type="EMBL" id="OBX37000.1"/>
    </source>
</evidence>
<keyword evidence="1" id="KW-0175">Coiled coil</keyword>
<feature type="coiled-coil region" evidence="1">
    <location>
        <begin position="61"/>
        <end position="120"/>
    </location>
</feature>
<evidence type="ECO:0000313" key="3">
    <source>
        <dbReference type="Proteomes" id="UP000092504"/>
    </source>
</evidence>
<accession>A0A1B8P446</accession>